<organism evidence="2 3">
    <name type="scientific">Prescottella agglutinans</name>
    <dbReference type="NCBI Taxonomy" id="1644129"/>
    <lineage>
        <taxon>Bacteria</taxon>
        <taxon>Bacillati</taxon>
        <taxon>Actinomycetota</taxon>
        <taxon>Actinomycetes</taxon>
        <taxon>Mycobacteriales</taxon>
        <taxon>Nocardiaceae</taxon>
        <taxon>Prescottella</taxon>
    </lineage>
</organism>
<sequence>MSQQKHKQHSRMVVAAAAVGVGLLGGAITGCDDSIDSSPATLTTEEEGTDAPEDPSGLEQTNSFGYIPEHETTLETDPIEPEGGGIEDDPFELGGGTLPPDNGVGLPTGATLTTPAG</sequence>
<dbReference type="PROSITE" id="PS51257">
    <property type="entry name" value="PROKAR_LIPOPROTEIN"/>
    <property type="match status" value="1"/>
</dbReference>
<feature type="compositionally biased region" description="Acidic residues" evidence="1">
    <location>
        <begin position="44"/>
        <end position="53"/>
    </location>
</feature>
<dbReference type="AlphaFoldDB" id="A0A3S3ALW9"/>
<comment type="caution">
    <text evidence="2">The sequence shown here is derived from an EMBL/GenBank/DDBJ whole genome shotgun (WGS) entry which is preliminary data.</text>
</comment>
<evidence type="ECO:0000313" key="2">
    <source>
        <dbReference type="EMBL" id="RVW07868.1"/>
    </source>
</evidence>
<feature type="compositionally biased region" description="Acidic residues" evidence="1">
    <location>
        <begin position="77"/>
        <end position="91"/>
    </location>
</feature>
<gene>
    <name evidence="2" type="ORF">EGT67_19765</name>
</gene>
<evidence type="ECO:0000256" key="1">
    <source>
        <dbReference type="SAM" id="MobiDB-lite"/>
    </source>
</evidence>
<dbReference type="EMBL" id="RKLP01000011">
    <property type="protein sequence ID" value="RVW07868.1"/>
    <property type="molecule type" value="Genomic_DNA"/>
</dbReference>
<dbReference type="Proteomes" id="UP000286208">
    <property type="component" value="Unassembled WGS sequence"/>
</dbReference>
<keyword evidence="3" id="KW-1185">Reference proteome</keyword>
<dbReference type="OrthoDB" id="4468095at2"/>
<evidence type="ECO:0000313" key="3">
    <source>
        <dbReference type="Proteomes" id="UP000286208"/>
    </source>
</evidence>
<protein>
    <submittedName>
        <fullName evidence="2">Uncharacterized protein</fullName>
    </submittedName>
</protein>
<accession>A0A3S3ALW9</accession>
<feature type="region of interest" description="Disordered" evidence="1">
    <location>
        <begin position="27"/>
        <end position="117"/>
    </location>
</feature>
<dbReference type="RefSeq" id="WP_127917799.1">
    <property type="nucleotide sequence ID" value="NZ_RKLP01000011.1"/>
</dbReference>
<reference evidence="2 3" key="1">
    <citation type="submission" date="2018-11" db="EMBL/GenBank/DDBJ databases">
        <title>Rhodococcus spongicola sp. nov. and Rhodococcus xishaensis sp. nov. from marine sponges.</title>
        <authorList>
            <person name="Li L."/>
            <person name="Lin H.W."/>
        </authorList>
    </citation>
    <scope>NUCLEOTIDE SEQUENCE [LARGE SCALE GENOMIC DNA]</scope>
    <source>
        <strain evidence="2 3">CCTCC AB2014297</strain>
    </source>
</reference>
<proteinExistence type="predicted"/>
<name>A0A3S3ALW9_9NOCA</name>